<dbReference type="InterPro" id="IPR029428">
    <property type="entry name" value="MCRIP"/>
</dbReference>
<evidence type="ECO:0000256" key="2">
    <source>
        <dbReference type="ARBA" id="ARBA00004210"/>
    </source>
</evidence>
<feature type="region of interest" description="Disordered" evidence="6">
    <location>
        <begin position="220"/>
        <end position="258"/>
    </location>
</feature>
<evidence type="ECO:0000256" key="6">
    <source>
        <dbReference type="SAM" id="MobiDB-lite"/>
    </source>
</evidence>
<dbReference type="Proteomes" id="UP000472275">
    <property type="component" value="Chromosome 25"/>
</dbReference>
<dbReference type="GO" id="GO:0005634">
    <property type="term" value="C:nucleus"/>
    <property type="evidence" value="ECO:0007669"/>
    <property type="project" value="UniProtKB-SubCell"/>
</dbReference>
<sequence length="258" mass="27749">MYTLTRGPSKLATQRRTGPTQQAVESSKLGELRGRLQPGAWPPASPAQKLVFNRVNGKRPQVLLQQVSAPEECYTLAHEENVRFVYEAWQQVEQQLDGSRSGESACGPVQYVEKTPNPGLKSKWEAVVALRGAMSWCGLSQAPAQGCDGRRRRRIPMLEGLGWVCPAGAEAAGGVLGGGSWPLALWWGCPAVPRQRSPSKQDIWLMTLLEIMPSAATEVGSTSCAGEEPPGSCRGDLPLLGPSGTKPEHRGDGDNVLL</sequence>
<dbReference type="AlphaFoldDB" id="A0A663EZC3"/>
<organism evidence="7 8">
    <name type="scientific">Aquila chrysaetos chrysaetos</name>
    <dbReference type="NCBI Taxonomy" id="223781"/>
    <lineage>
        <taxon>Eukaryota</taxon>
        <taxon>Metazoa</taxon>
        <taxon>Chordata</taxon>
        <taxon>Craniata</taxon>
        <taxon>Vertebrata</taxon>
        <taxon>Euteleostomi</taxon>
        <taxon>Archelosauria</taxon>
        <taxon>Archosauria</taxon>
        <taxon>Dinosauria</taxon>
        <taxon>Saurischia</taxon>
        <taxon>Theropoda</taxon>
        <taxon>Coelurosauria</taxon>
        <taxon>Aves</taxon>
        <taxon>Neognathae</taxon>
        <taxon>Neoaves</taxon>
        <taxon>Telluraves</taxon>
        <taxon>Accipitrimorphae</taxon>
        <taxon>Accipitriformes</taxon>
        <taxon>Accipitridae</taxon>
        <taxon>Accipitrinae</taxon>
        <taxon>Aquila</taxon>
    </lineage>
</organism>
<feature type="compositionally biased region" description="Polar residues" evidence="6">
    <location>
        <begin position="11"/>
        <end position="25"/>
    </location>
</feature>
<gene>
    <name evidence="7" type="primary">MCRIP2</name>
</gene>
<comment type="subcellular location">
    <subcellularLocation>
        <location evidence="2">Cytoplasm</location>
        <location evidence="2">Stress granule</location>
    </subcellularLocation>
    <subcellularLocation>
        <location evidence="1">Nucleus</location>
    </subcellularLocation>
</comment>
<evidence type="ECO:0000256" key="5">
    <source>
        <dbReference type="ARBA" id="ARBA00023242"/>
    </source>
</evidence>
<keyword evidence="5" id="KW-0539">Nucleus</keyword>
<comment type="similarity">
    <text evidence="3">Belongs to the MCRIP family.</text>
</comment>
<name>A0A663EZC3_AQUCH</name>
<dbReference type="GO" id="GO:0010494">
    <property type="term" value="C:cytoplasmic stress granule"/>
    <property type="evidence" value="ECO:0007669"/>
    <property type="project" value="UniProtKB-SubCell"/>
</dbReference>
<evidence type="ECO:0000313" key="7">
    <source>
        <dbReference type="Ensembl" id="ENSACCP00020017795.1"/>
    </source>
</evidence>
<feature type="region of interest" description="Disordered" evidence="6">
    <location>
        <begin position="1"/>
        <end position="30"/>
    </location>
</feature>
<reference evidence="7" key="2">
    <citation type="submission" date="2025-09" db="UniProtKB">
        <authorList>
            <consortium name="Ensembl"/>
        </authorList>
    </citation>
    <scope>IDENTIFICATION</scope>
</reference>
<evidence type="ECO:0000256" key="3">
    <source>
        <dbReference type="ARBA" id="ARBA00010821"/>
    </source>
</evidence>
<proteinExistence type="inferred from homology"/>
<dbReference type="Pfam" id="PF14799">
    <property type="entry name" value="FAM195"/>
    <property type="match status" value="1"/>
</dbReference>
<evidence type="ECO:0000256" key="1">
    <source>
        <dbReference type="ARBA" id="ARBA00004123"/>
    </source>
</evidence>
<protein>
    <submittedName>
        <fullName evidence="7">MAPK regulated corepressor interacting protein 2</fullName>
    </submittedName>
</protein>
<keyword evidence="4" id="KW-0963">Cytoplasm</keyword>
<feature type="compositionally biased region" description="Basic and acidic residues" evidence="6">
    <location>
        <begin position="246"/>
        <end position="258"/>
    </location>
</feature>
<evidence type="ECO:0000256" key="4">
    <source>
        <dbReference type="ARBA" id="ARBA00022490"/>
    </source>
</evidence>
<keyword evidence="8" id="KW-1185">Reference proteome</keyword>
<dbReference type="GeneTree" id="ENSGT00940000160332"/>
<accession>A0A663EZC3</accession>
<dbReference type="Ensembl" id="ENSACCT00020018572.1">
    <property type="protein sequence ID" value="ENSACCP00020017795.1"/>
    <property type="gene ID" value="ENSACCG00020012225.1"/>
</dbReference>
<dbReference type="InParanoid" id="A0A663EZC3"/>
<evidence type="ECO:0000313" key="8">
    <source>
        <dbReference type="Proteomes" id="UP000472275"/>
    </source>
</evidence>
<reference evidence="7" key="1">
    <citation type="submission" date="2025-08" db="UniProtKB">
        <authorList>
            <consortium name="Ensembl"/>
        </authorList>
    </citation>
    <scope>IDENTIFICATION</scope>
</reference>